<reference evidence="1" key="1">
    <citation type="submission" date="2020-05" db="EMBL/GenBank/DDBJ databases">
        <authorList>
            <person name="Chiriac C."/>
            <person name="Salcher M."/>
            <person name="Ghai R."/>
            <person name="Kavagutti S V."/>
        </authorList>
    </citation>
    <scope>NUCLEOTIDE SEQUENCE</scope>
</reference>
<dbReference type="InterPro" id="IPR016155">
    <property type="entry name" value="Mopterin_synth/thiamin_S_b"/>
</dbReference>
<dbReference type="InterPro" id="IPR052045">
    <property type="entry name" value="Sulfur_Carrier/Prot_Modifier"/>
</dbReference>
<dbReference type="InterPro" id="IPR012675">
    <property type="entry name" value="Beta-grasp_dom_sf"/>
</dbReference>
<dbReference type="AlphaFoldDB" id="A0A6J6PQN9"/>
<protein>
    <submittedName>
        <fullName evidence="1">Unannotated protein</fullName>
    </submittedName>
</protein>
<organism evidence="1">
    <name type="scientific">freshwater metagenome</name>
    <dbReference type="NCBI Taxonomy" id="449393"/>
    <lineage>
        <taxon>unclassified sequences</taxon>
        <taxon>metagenomes</taxon>
        <taxon>ecological metagenomes</taxon>
    </lineage>
</organism>
<dbReference type="Gene3D" id="3.10.20.30">
    <property type="match status" value="1"/>
</dbReference>
<name>A0A6J6PQN9_9ZZZZ</name>
<sequence length="92" mass="9692">MSTVRVPPVLRQEAGGAREVAADGATVRELLEDLTLKLPALGNKVYEAGEIRPYVNIYVDGEDVRMRGGLDAPVTDASTVVLLPAMAGGDGR</sequence>
<dbReference type="SUPFAM" id="SSF54285">
    <property type="entry name" value="MoaD/ThiS"/>
    <property type="match status" value="1"/>
</dbReference>
<accession>A0A6J6PQN9</accession>
<gene>
    <name evidence="1" type="ORF">UFOPK2399_01337</name>
</gene>
<dbReference type="Pfam" id="PF02597">
    <property type="entry name" value="ThiS"/>
    <property type="match status" value="1"/>
</dbReference>
<proteinExistence type="predicted"/>
<dbReference type="EMBL" id="CAEZXP010000004">
    <property type="protein sequence ID" value="CAB4700752.1"/>
    <property type="molecule type" value="Genomic_DNA"/>
</dbReference>
<dbReference type="PANTHER" id="PTHR38031:SF1">
    <property type="entry name" value="SULFUR CARRIER PROTEIN CYSO"/>
    <property type="match status" value="1"/>
</dbReference>
<evidence type="ECO:0000313" key="1">
    <source>
        <dbReference type="EMBL" id="CAB4700752.1"/>
    </source>
</evidence>
<dbReference type="InterPro" id="IPR003749">
    <property type="entry name" value="ThiS/MoaD-like"/>
</dbReference>
<dbReference type="PANTHER" id="PTHR38031">
    <property type="entry name" value="SULFUR CARRIER PROTEIN SLR0821-RELATED"/>
    <property type="match status" value="1"/>
</dbReference>